<proteinExistence type="predicted"/>
<gene>
    <name evidence="2" type="primary">LOC114768627</name>
</gene>
<accession>A0AAY4BZV8</accession>
<dbReference type="AlphaFoldDB" id="A0AAY4BZV8"/>
<protein>
    <recommendedName>
        <fullName evidence="4">Transmembrane protein 109-like</fullName>
    </recommendedName>
</protein>
<evidence type="ECO:0000313" key="2">
    <source>
        <dbReference type="Ensembl" id="ENSDCDP00010025766.1"/>
    </source>
</evidence>
<dbReference type="Pfam" id="PF14965">
    <property type="entry name" value="BRI3BP"/>
    <property type="match status" value="1"/>
</dbReference>
<feature type="transmembrane region" description="Helical" evidence="1">
    <location>
        <begin position="155"/>
        <end position="172"/>
    </location>
</feature>
<dbReference type="Ensembl" id="ENSDCDT00010031884.1">
    <property type="protein sequence ID" value="ENSDCDP00010025766.1"/>
    <property type="gene ID" value="ENSDCDG00010016342.1"/>
</dbReference>
<dbReference type="GeneTree" id="ENSGT00510000052596"/>
<feature type="transmembrane region" description="Helical" evidence="1">
    <location>
        <begin position="184"/>
        <end position="204"/>
    </location>
</feature>
<sequence length="228" mass="23816">MDLKLSFKHASSCTDKAAVVLLLYALLAVVASDVKVEAPASPPASSRLQALLSDTREGLVHYVEAIAGASVVQKSLEVLETLTQVVVEGAASGLNVIAVYVAEILRALGVDAEVPLHHFTPEGIACVAKWGLLALIGYWLLSVFLGLAVSVLRRLFWLLKAASALWLFVLIISDSTASSDTTALRLAGLVLGCALLGLASSGAGGQGDSLLESRLSTLEGRVKVIERG</sequence>
<evidence type="ECO:0000313" key="3">
    <source>
        <dbReference type="Proteomes" id="UP000694580"/>
    </source>
</evidence>
<reference evidence="2" key="2">
    <citation type="submission" date="2025-08" db="UniProtKB">
        <authorList>
            <consortium name="Ensembl"/>
        </authorList>
    </citation>
    <scope>IDENTIFICATION</scope>
</reference>
<dbReference type="PANTHER" id="PTHR14550:SF2">
    <property type="entry name" value="TRANSMEMBRANE PROTEIN 109"/>
    <property type="match status" value="1"/>
</dbReference>
<organism evidence="2 3">
    <name type="scientific">Denticeps clupeoides</name>
    <name type="common">denticle herring</name>
    <dbReference type="NCBI Taxonomy" id="299321"/>
    <lineage>
        <taxon>Eukaryota</taxon>
        <taxon>Metazoa</taxon>
        <taxon>Chordata</taxon>
        <taxon>Craniata</taxon>
        <taxon>Vertebrata</taxon>
        <taxon>Euteleostomi</taxon>
        <taxon>Actinopterygii</taxon>
        <taxon>Neopterygii</taxon>
        <taxon>Teleostei</taxon>
        <taxon>Clupei</taxon>
        <taxon>Clupeiformes</taxon>
        <taxon>Denticipitoidei</taxon>
        <taxon>Denticipitidae</taxon>
        <taxon>Denticeps</taxon>
    </lineage>
</organism>
<reference evidence="2" key="3">
    <citation type="submission" date="2025-09" db="UniProtKB">
        <authorList>
            <consortium name="Ensembl"/>
        </authorList>
    </citation>
    <scope>IDENTIFICATION</scope>
</reference>
<dbReference type="GO" id="GO:0042771">
    <property type="term" value="P:intrinsic apoptotic signaling pathway in response to DNA damage by p53 class mediator"/>
    <property type="evidence" value="ECO:0007669"/>
    <property type="project" value="TreeGrafter"/>
</dbReference>
<evidence type="ECO:0000256" key="1">
    <source>
        <dbReference type="SAM" id="Phobius"/>
    </source>
</evidence>
<dbReference type="Proteomes" id="UP000694580">
    <property type="component" value="Chromosome 18"/>
</dbReference>
<dbReference type="GO" id="GO:0071480">
    <property type="term" value="P:cellular response to gamma radiation"/>
    <property type="evidence" value="ECO:0007669"/>
    <property type="project" value="InterPro"/>
</dbReference>
<keyword evidence="1" id="KW-1133">Transmembrane helix</keyword>
<keyword evidence="1" id="KW-0812">Transmembrane</keyword>
<dbReference type="PANTHER" id="PTHR14550">
    <property type="entry name" value="TRANSMEMBRANE PROTEIN 109"/>
    <property type="match status" value="1"/>
</dbReference>
<keyword evidence="3" id="KW-1185">Reference proteome</keyword>
<name>A0AAY4BZV8_9TELE</name>
<dbReference type="RefSeq" id="XP_028816839.1">
    <property type="nucleotide sequence ID" value="XM_028961006.1"/>
</dbReference>
<dbReference type="InterPro" id="IPR039492">
    <property type="entry name" value="TMEM109"/>
</dbReference>
<dbReference type="GeneID" id="114768627"/>
<reference evidence="2 3" key="1">
    <citation type="submission" date="2020-06" db="EMBL/GenBank/DDBJ databases">
        <authorList>
            <consortium name="Wellcome Sanger Institute Data Sharing"/>
        </authorList>
    </citation>
    <scope>NUCLEOTIDE SEQUENCE [LARGE SCALE GENOMIC DNA]</scope>
</reference>
<evidence type="ECO:0008006" key="4">
    <source>
        <dbReference type="Google" id="ProtNLM"/>
    </source>
</evidence>
<keyword evidence="1" id="KW-0472">Membrane</keyword>
<feature type="transmembrane region" description="Helical" evidence="1">
    <location>
        <begin position="130"/>
        <end position="148"/>
    </location>
</feature>